<feature type="compositionally biased region" description="Low complexity" evidence="1">
    <location>
        <begin position="169"/>
        <end position="180"/>
    </location>
</feature>
<sequence>MGRRHKKHLGPSSVSVQPLSFTEVCEAAPLCASATSGSVPQAPASFHQYHAQKSEESEEIRLHSLIQGQSLPDISPLASPYPTACHPRSPRRDSLTASMTQFAAFTPACVSLSNRSARPSLRHVPRNRSGSLPDVSLWSITSFLQWPPIGNESSASFLSCIAATPASQRSSFSSSDSLAAQRRARNDAAPVALGNPSVMRHLTKKRERRMSKGSTNEWSSSAVNRSTAMPSQ</sequence>
<evidence type="ECO:0000256" key="1">
    <source>
        <dbReference type="SAM" id="MobiDB-lite"/>
    </source>
</evidence>
<dbReference type="AlphaFoldDB" id="A0AAW3A4D2"/>
<reference evidence="2 3" key="1">
    <citation type="submission" date="2024-02" db="EMBL/GenBank/DDBJ databases">
        <title>FIRST GENOME SEQUENCES OF Leishmania (Viannia) shawi, Leishmania (Viannia) lindenbergi AND Leishmania (Viannia) utingensis.</title>
        <authorList>
            <person name="Resadore F."/>
            <person name="Custodio M.G.F."/>
            <person name="Boite M.C."/>
            <person name="Cupolillo E."/>
            <person name="Ferreira G.E.M."/>
        </authorList>
    </citation>
    <scope>NUCLEOTIDE SEQUENCE [LARGE SCALE GENOMIC DNA]</scope>
    <source>
        <strain evidence="2 3">MHOM/BR/1966/M15733</strain>
    </source>
</reference>
<dbReference type="EMBL" id="JBAMZK010000033">
    <property type="protein sequence ID" value="KAL0498057.1"/>
    <property type="molecule type" value="Genomic_DNA"/>
</dbReference>
<accession>A0AAW3A4D2</accession>
<organism evidence="2 3">
    <name type="scientific">Leishmania lindenbergi</name>
    <dbReference type="NCBI Taxonomy" id="651832"/>
    <lineage>
        <taxon>Eukaryota</taxon>
        <taxon>Discoba</taxon>
        <taxon>Euglenozoa</taxon>
        <taxon>Kinetoplastea</taxon>
        <taxon>Metakinetoplastina</taxon>
        <taxon>Trypanosomatida</taxon>
        <taxon>Trypanosomatidae</taxon>
        <taxon>Leishmaniinae</taxon>
        <taxon>Leishmania</taxon>
    </lineage>
</organism>
<feature type="compositionally biased region" description="Basic residues" evidence="1">
    <location>
        <begin position="201"/>
        <end position="211"/>
    </location>
</feature>
<protein>
    <submittedName>
        <fullName evidence="2">Uncharacterized protein</fullName>
    </submittedName>
</protein>
<proteinExistence type="predicted"/>
<comment type="caution">
    <text evidence="2">The sequence shown here is derived from an EMBL/GenBank/DDBJ whole genome shotgun (WGS) entry which is preliminary data.</text>
</comment>
<feature type="compositionally biased region" description="Polar residues" evidence="1">
    <location>
        <begin position="212"/>
        <end position="232"/>
    </location>
</feature>
<evidence type="ECO:0000313" key="3">
    <source>
        <dbReference type="Proteomes" id="UP001500131"/>
    </source>
</evidence>
<keyword evidence="3" id="KW-1185">Reference proteome</keyword>
<name>A0AAW3A4D2_9TRYP</name>
<dbReference type="Proteomes" id="UP001500131">
    <property type="component" value="Unassembled WGS sequence"/>
</dbReference>
<feature type="region of interest" description="Disordered" evidence="1">
    <location>
        <begin position="169"/>
        <end position="232"/>
    </location>
</feature>
<gene>
    <name evidence="2" type="ORF">Q4I31_006368</name>
</gene>
<evidence type="ECO:0000313" key="2">
    <source>
        <dbReference type="EMBL" id="KAL0498057.1"/>
    </source>
</evidence>